<dbReference type="OrthoDB" id="408152at2759"/>
<dbReference type="Proteomes" id="UP000531561">
    <property type="component" value="Unassembled WGS sequence"/>
</dbReference>
<dbReference type="Pfam" id="PF17784">
    <property type="entry name" value="Sulfotransfer_4"/>
    <property type="match status" value="1"/>
</dbReference>
<comment type="caution">
    <text evidence="1">The sequence shown here is derived from an EMBL/GenBank/DDBJ whole genome shotgun (WGS) entry which is preliminary data.</text>
</comment>
<organism evidence="1 2">
    <name type="scientific">Botrytis fragariae</name>
    <dbReference type="NCBI Taxonomy" id="1964551"/>
    <lineage>
        <taxon>Eukaryota</taxon>
        <taxon>Fungi</taxon>
        <taxon>Dikarya</taxon>
        <taxon>Ascomycota</taxon>
        <taxon>Pezizomycotina</taxon>
        <taxon>Leotiomycetes</taxon>
        <taxon>Helotiales</taxon>
        <taxon>Sclerotiniaceae</taxon>
        <taxon>Botrytis</taxon>
    </lineage>
</organism>
<protein>
    <submittedName>
        <fullName evidence="1">Putative nad dependent epimerase dehydratase protein</fullName>
    </submittedName>
</protein>
<sequence length="70" mass="7922">MPAVNFSEELLIAYPNAKVILTTRDPDKWIVSVERSMYAIINSRTWSILKITLANDPMATQKIALPSMQD</sequence>
<keyword evidence="2" id="KW-1185">Reference proteome</keyword>
<reference evidence="1 2" key="1">
    <citation type="journal article" date="2020" name="Phytopathology">
        <title>A high-quality genome resource of Botrytis fragariae, a new and rapidly spreading fungal pathogen causing strawberry gray mold in the U.S.A.</title>
        <authorList>
            <person name="Wu Y."/>
            <person name="Saski C.A."/>
            <person name="Schnabel G."/>
            <person name="Xiao S."/>
            <person name="Hu M."/>
        </authorList>
    </citation>
    <scope>NUCLEOTIDE SEQUENCE [LARGE SCALE GENOMIC DNA]</scope>
    <source>
        <strain evidence="1 2">BVB16</strain>
    </source>
</reference>
<dbReference type="GeneID" id="59257951"/>
<dbReference type="InterPro" id="IPR040632">
    <property type="entry name" value="Sulfotransfer_4"/>
</dbReference>
<proteinExistence type="predicted"/>
<dbReference type="SUPFAM" id="SSF52540">
    <property type="entry name" value="P-loop containing nucleoside triphosphate hydrolases"/>
    <property type="match status" value="1"/>
</dbReference>
<dbReference type="Gene3D" id="3.40.50.300">
    <property type="entry name" value="P-loop containing nucleotide triphosphate hydrolases"/>
    <property type="match status" value="1"/>
</dbReference>
<dbReference type="InterPro" id="IPR027417">
    <property type="entry name" value="P-loop_NTPase"/>
</dbReference>
<dbReference type="EMBL" id="JABFCT010000006">
    <property type="protein sequence ID" value="KAF5875400.1"/>
    <property type="molecule type" value="Genomic_DNA"/>
</dbReference>
<name>A0A8H6EKN4_9HELO</name>
<dbReference type="RefSeq" id="XP_037194346.1">
    <property type="nucleotide sequence ID" value="XM_037334259.1"/>
</dbReference>
<dbReference type="AlphaFoldDB" id="A0A8H6EKN4"/>
<accession>A0A8H6EKN4</accession>
<gene>
    <name evidence="1" type="ORF">Bfra_003854</name>
</gene>
<evidence type="ECO:0000313" key="2">
    <source>
        <dbReference type="Proteomes" id="UP000531561"/>
    </source>
</evidence>
<evidence type="ECO:0000313" key="1">
    <source>
        <dbReference type="EMBL" id="KAF5875400.1"/>
    </source>
</evidence>